<protein>
    <submittedName>
        <fullName evidence="1">Uncharacterized protein</fullName>
    </submittedName>
</protein>
<gene>
    <name evidence="1" type="ORF">IE4771_CH02547</name>
</gene>
<sequence length="52" mass="5961">MVVDLLGHRTLLSNGSRCSEDVRLVSPVCRKGAVFEYECRLHPVRYTLIQSR</sequence>
<dbReference type="KEGG" id="rei:IE4771_CH02547"/>
<accession>A0A060I1H1</accession>
<dbReference type="HOGENOM" id="CLU_3083978_0_0_5"/>
<proteinExistence type="predicted"/>
<reference evidence="1 2" key="1">
    <citation type="submission" date="2013-12" db="EMBL/GenBank/DDBJ databases">
        <title>Complete genome sequence of Rhizobium etli bv. mimosae IE4771.</title>
        <authorList>
            <person name="Bustos P."/>
            <person name="Santamaria R.I."/>
            <person name="Lozano L."/>
            <person name="Ormeno-Orrillo E."/>
            <person name="Rogel M.A."/>
            <person name="Romero D."/>
            <person name="Cevallos M.A."/>
            <person name="Martinez-Romero E."/>
            <person name="Gonzalez V."/>
        </authorList>
    </citation>
    <scope>NUCLEOTIDE SEQUENCE [LARGE SCALE GENOMIC DNA]</scope>
    <source>
        <strain evidence="1 2">IE4771</strain>
    </source>
</reference>
<dbReference type="Proteomes" id="UP000027180">
    <property type="component" value="Chromosome"/>
</dbReference>
<dbReference type="AlphaFoldDB" id="A0A060I1H1"/>
<evidence type="ECO:0000313" key="1">
    <source>
        <dbReference type="EMBL" id="AIC27647.1"/>
    </source>
</evidence>
<name>A0A060I1H1_RHIET</name>
<evidence type="ECO:0000313" key="2">
    <source>
        <dbReference type="Proteomes" id="UP000027180"/>
    </source>
</evidence>
<dbReference type="EMBL" id="CP006986">
    <property type="protein sequence ID" value="AIC27647.1"/>
    <property type="molecule type" value="Genomic_DNA"/>
</dbReference>
<organism evidence="1 2">
    <name type="scientific">Rhizobium etli bv. mimosae str. IE4771</name>
    <dbReference type="NCBI Taxonomy" id="1432050"/>
    <lineage>
        <taxon>Bacteria</taxon>
        <taxon>Pseudomonadati</taxon>
        <taxon>Pseudomonadota</taxon>
        <taxon>Alphaproteobacteria</taxon>
        <taxon>Hyphomicrobiales</taxon>
        <taxon>Rhizobiaceae</taxon>
        <taxon>Rhizobium/Agrobacterium group</taxon>
        <taxon>Rhizobium</taxon>
    </lineage>
</organism>